<comment type="caution">
    <text evidence="1">The sequence shown here is derived from an EMBL/GenBank/DDBJ whole genome shotgun (WGS) entry which is preliminary data.</text>
</comment>
<reference evidence="1" key="2">
    <citation type="journal article" date="2023" name="Int. J. Mol. Sci.">
        <title>De Novo Assembly and Annotation of 11 Diverse Shrub Willow (Salix) Genomes Reveals Novel Gene Organization in Sex-Linked Regions.</title>
        <authorList>
            <person name="Hyden B."/>
            <person name="Feng K."/>
            <person name="Yates T.B."/>
            <person name="Jawdy S."/>
            <person name="Cereghino C."/>
            <person name="Smart L.B."/>
            <person name="Muchero W."/>
        </authorList>
    </citation>
    <scope>NUCLEOTIDE SEQUENCE</scope>
    <source>
        <tissue evidence="1">Shoot tip</tissue>
    </source>
</reference>
<evidence type="ECO:0000313" key="2">
    <source>
        <dbReference type="Proteomes" id="UP001141253"/>
    </source>
</evidence>
<keyword evidence="2" id="KW-1185">Reference proteome</keyword>
<evidence type="ECO:0000313" key="1">
    <source>
        <dbReference type="EMBL" id="KAJ6388359.1"/>
    </source>
</evidence>
<proteinExistence type="predicted"/>
<dbReference type="Proteomes" id="UP001141253">
    <property type="component" value="Chromosome 3"/>
</dbReference>
<organism evidence="1 2">
    <name type="scientific">Salix suchowensis</name>
    <dbReference type="NCBI Taxonomy" id="1278906"/>
    <lineage>
        <taxon>Eukaryota</taxon>
        <taxon>Viridiplantae</taxon>
        <taxon>Streptophyta</taxon>
        <taxon>Embryophyta</taxon>
        <taxon>Tracheophyta</taxon>
        <taxon>Spermatophyta</taxon>
        <taxon>Magnoliopsida</taxon>
        <taxon>eudicotyledons</taxon>
        <taxon>Gunneridae</taxon>
        <taxon>Pentapetalae</taxon>
        <taxon>rosids</taxon>
        <taxon>fabids</taxon>
        <taxon>Malpighiales</taxon>
        <taxon>Salicaceae</taxon>
        <taxon>Saliceae</taxon>
        <taxon>Salix</taxon>
    </lineage>
</organism>
<name>A0ABQ9BMI7_9ROSI</name>
<gene>
    <name evidence="1" type="ORF">OIU77_026856</name>
</gene>
<reference evidence="1" key="1">
    <citation type="submission" date="2022-10" db="EMBL/GenBank/DDBJ databases">
        <authorList>
            <person name="Hyden B.L."/>
            <person name="Feng K."/>
            <person name="Yates T."/>
            <person name="Jawdy S."/>
            <person name="Smart L.B."/>
            <person name="Muchero W."/>
        </authorList>
    </citation>
    <scope>NUCLEOTIDE SEQUENCE</scope>
    <source>
        <tissue evidence="1">Shoot tip</tissue>
    </source>
</reference>
<protein>
    <submittedName>
        <fullName evidence="1">Uncharacterized protein</fullName>
    </submittedName>
</protein>
<dbReference type="EMBL" id="JAPFFI010000007">
    <property type="protein sequence ID" value="KAJ6388359.1"/>
    <property type="molecule type" value="Genomic_DNA"/>
</dbReference>
<sequence length="25" mass="3137">MNKYRSYFRIFQQTPGVQTTRTREQ</sequence>
<accession>A0ABQ9BMI7</accession>